<organism evidence="2 3">
    <name type="scientific">Thlaspi arvense</name>
    <name type="common">Field penny-cress</name>
    <dbReference type="NCBI Taxonomy" id="13288"/>
    <lineage>
        <taxon>Eukaryota</taxon>
        <taxon>Viridiplantae</taxon>
        <taxon>Streptophyta</taxon>
        <taxon>Embryophyta</taxon>
        <taxon>Tracheophyta</taxon>
        <taxon>Spermatophyta</taxon>
        <taxon>Magnoliopsida</taxon>
        <taxon>eudicotyledons</taxon>
        <taxon>Gunneridae</taxon>
        <taxon>Pentapetalae</taxon>
        <taxon>rosids</taxon>
        <taxon>malvids</taxon>
        <taxon>Brassicales</taxon>
        <taxon>Brassicaceae</taxon>
        <taxon>Thlaspideae</taxon>
        <taxon>Thlaspi</taxon>
    </lineage>
</organism>
<dbReference type="Proteomes" id="UP000836841">
    <property type="component" value="Chromosome 6"/>
</dbReference>
<sequence>MPILIGSDNKPVEDLPSSGPPGGLLSLLQGADKLQTFDTKAKGELSMDFPYQGHATKNIDKLSNTSSASKSVTAVPPVLTCEDLEQSILSEVSESYHPPPPPVEQDSSISSAMKTKQRKTSVDDQASQHLLSLLQRSSDPKSQDTQLLSVTESKPPPSLIVKPAAAGEADPGKSLTLENLFGSAFMNELQSIGEPVSGRTMVSDAPVVPLRSARSIGELSQRNQVRPDGLPGGLLGFPEGGNLLAVGDAANPQKYMSFPGSHNQEPEVNFNISEKLAALNSGPRNERPTLGGQDGPFLHHHPQQYATDPSSHLNGSGPVFHPLDSRHAHVKPQHDFMGQGSIIAQHQDPPPNHRFPANMIHRPPFHHSTASGLSEFERLPPHMMQKMHMQDNMQHHHLMQGFPGGGPPHHHTPSHVNNQVPGLIPELNPSQGFPFAHRQPNYGMPPPGSQVNRGDHPASLQTLLGIHQRMDPSKKIPPMGQAGGPNRQGSMGHELDLGFGYR</sequence>
<reference evidence="2 3" key="1">
    <citation type="submission" date="2022-03" db="EMBL/GenBank/DDBJ databases">
        <authorList>
            <person name="Nunn A."/>
            <person name="Chopra R."/>
            <person name="Nunn A."/>
            <person name="Contreras Garrido A."/>
        </authorList>
    </citation>
    <scope>NUCLEOTIDE SEQUENCE [LARGE SCALE GENOMIC DNA]</scope>
</reference>
<evidence type="ECO:0000256" key="1">
    <source>
        <dbReference type="SAM" id="MobiDB-lite"/>
    </source>
</evidence>
<feature type="compositionally biased region" description="Low complexity" evidence="1">
    <location>
        <begin position="123"/>
        <end position="137"/>
    </location>
</feature>
<accession>A0AAU9SQU5</accession>
<keyword evidence="3" id="KW-1185">Reference proteome</keyword>
<dbReference type="AlphaFoldDB" id="A0AAU9SQU5"/>
<dbReference type="EMBL" id="OU466862">
    <property type="protein sequence ID" value="CAH2069239.1"/>
    <property type="molecule type" value="Genomic_DNA"/>
</dbReference>
<feature type="region of interest" description="Disordered" evidence="1">
    <location>
        <begin position="281"/>
        <end position="314"/>
    </location>
</feature>
<feature type="compositionally biased region" description="Polar residues" evidence="1">
    <location>
        <begin position="105"/>
        <end position="114"/>
    </location>
</feature>
<proteinExistence type="predicted"/>
<feature type="compositionally biased region" description="Polar residues" evidence="1">
    <location>
        <begin position="304"/>
        <end position="314"/>
    </location>
</feature>
<gene>
    <name evidence="2" type="ORF">TAV2_LOCUS18648</name>
</gene>
<feature type="region of interest" description="Disordered" evidence="1">
    <location>
        <begin position="473"/>
        <end position="502"/>
    </location>
</feature>
<feature type="region of interest" description="Disordered" evidence="1">
    <location>
        <begin position="93"/>
        <end position="169"/>
    </location>
</feature>
<feature type="region of interest" description="Disordered" evidence="1">
    <location>
        <begin position="1"/>
        <end position="27"/>
    </location>
</feature>
<dbReference type="PANTHER" id="PTHR34802:SF1">
    <property type="entry name" value="CHORISMATE SYNTHASE"/>
    <property type="match status" value="1"/>
</dbReference>
<dbReference type="PANTHER" id="PTHR34802">
    <property type="entry name" value="CHORISMATE SYNTHASE"/>
    <property type="match status" value="1"/>
</dbReference>
<evidence type="ECO:0000313" key="3">
    <source>
        <dbReference type="Proteomes" id="UP000836841"/>
    </source>
</evidence>
<evidence type="ECO:0000313" key="2">
    <source>
        <dbReference type="EMBL" id="CAH2069239.1"/>
    </source>
</evidence>
<protein>
    <submittedName>
        <fullName evidence="2">Uncharacterized protein</fullName>
    </submittedName>
</protein>
<feature type="compositionally biased region" description="Polar residues" evidence="1">
    <location>
        <begin position="143"/>
        <end position="152"/>
    </location>
</feature>
<name>A0AAU9SQU5_THLAR</name>